<keyword evidence="2" id="KW-1185">Reference proteome</keyword>
<proteinExistence type="predicted"/>
<dbReference type="RefSeq" id="WP_073371686.1">
    <property type="nucleotide sequence ID" value="NZ_FQWB01000008.1"/>
</dbReference>
<reference evidence="2" key="1">
    <citation type="submission" date="2016-11" db="EMBL/GenBank/DDBJ databases">
        <authorList>
            <person name="Varghese N."/>
            <person name="Submissions S."/>
        </authorList>
    </citation>
    <scope>NUCLEOTIDE SEQUENCE [LARGE SCALE GENOMIC DNA]</scope>
    <source>
        <strain evidence="2">DSM 19978</strain>
    </source>
</reference>
<evidence type="ECO:0000313" key="2">
    <source>
        <dbReference type="Proteomes" id="UP000184516"/>
    </source>
</evidence>
<dbReference type="OrthoDB" id="1274693at2"/>
<dbReference type="AlphaFoldDB" id="A0A1M5NJF8"/>
<protein>
    <submittedName>
        <fullName evidence="1">Uncharacterized protein</fullName>
    </submittedName>
</protein>
<sequence length="129" mass="15460">MENQVYNWLVKKGNIQIQKNEDCISLQLDYENGENCLLTHSDTNEIIDLLINISKQIWEDPDYQRKPYTNQLFKQIDNEYHWETETSQILIKYNEVEDAIEIRHSGNSRMNLEINHVVEMIQILEHLIK</sequence>
<dbReference type="Proteomes" id="UP000184516">
    <property type="component" value="Unassembled WGS sequence"/>
</dbReference>
<organism evidence="1 2">
    <name type="scientific">Flavobacterium fluvii</name>
    <dbReference type="NCBI Taxonomy" id="468056"/>
    <lineage>
        <taxon>Bacteria</taxon>
        <taxon>Pseudomonadati</taxon>
        <taxon>Bacteroidota</taxon>
        <taxon>Flavobacteriia</taxon>
        <taxon>Flavobacteriales</taxon>
        <taxon>Flavobacteriaceae</taxon>
        <taxon>Flavobacterium</taxon>
    </lineage>
</organism>
<name>A0A1M5NJF8_9FLAO</name>
<accession>A0A1M5NJF8</accession>
<gene>
    <name evidence="1" type="ORF">SAMN05443549_10861</name>
</gene>
<dbReference type="STRING" id="468056.SAMN05443549_10861"/>
<evidence type="ECO:0000313" key="1">
    <source>
        <dbReference type="EMBL" id="SHG89642.1"/>
    </source>
</evidence>
<dbReference type="EMBL" id="FQWB01000008">
    <property type="protein sequence ID" value="SHG89642.1"/>
    <property type="molecule type" value="Genomic_DNA"/>
</dbReference>